<keyword evidence="14" id="KW-0915">Sodium</keyword>
<keyword evidence="9" id="KW-0732">Signal</keyword>
<comment type="similarity">
    <text evidence="2">Belongs to the Ca(2+):cation antiporter (CaCA) (TC 2.A.19) family. SLC8 subfamily.</text>
</comment>
<evidence type="ECO:0000256" key="6">
    <source>
        <dbReference type="ARBA" id="ARBA00022568"/>
    </source>
</evidence>
<evidence type="ECO:0000256" key="3">
    <source>
        <dbReference type="ARBA" id="ARBA00022448"/>
    </source>
</evidence>
<evidence type="ECO:0000256" key="9">
    <source>
        <dbReference type="ARBA" id="ARBA00022729"/>
    </source>
</evidence>
<dbReference type="SUPFAM" id="SSF141072">
    <property type="entry name" value="CalX-like"/>
    <property type="match status" value="2"/>
</dbReference>
<evidence type="ECO:0000256" key="7">
    <source>
        <dbReference type="ARBA" id="ARBA00022692"/>
    </source>
</evidence>
<dbReference type="OrthoDB" id="418484at2759"/>
<keyword evidence="18" id="KW-0739">Sodium transport</keyword>
<feature type="transmembrane region" description="Helical" evidence="21">
    <location>
        <begin position="815"/>
        <end position="835"/>
    </location>
</feature>
<evidence type="ECO:0000256" key="18">
    <source>
        <dbReference type="ARBA" id="ARBA00023201"/>
    </source>
</evidence>
<evidence type="ECO:0000256" key="14">
    <source>
        <dbReference type="ARBA" id="ARBA00023053"/>
    </source>
</evidence>
<comment type="subcellular location">
    <subcellularLocation>
        <location evidence="1">Cell membrane</location>
        <topology evidence="1">Multi-pass membrane protein</topology>
    </subcellularLocation>
</comment>
<keyword evidence="15" id="KW-0406">Ion transport</keyword>
<comment type="catalytic activity">
    <reaction evidence="19">
        <text>Ca(2+)(in) + 3 Na(+)(out) = Ca(2+)(out) + 3 Na(+)(in)</text>
        <dbReference type="Rhea" id="RHEA:69955"/>
        <dbReference type="ChEBI" id="CHEBI:29101"/>
        <dbReference type="ChEBI" id="CHEBI:29108"/>
    </reaction>
</comment>
<dbReference type="InterPro" id="IPR051171">
    <property type="entry name" value="CaCA"/>
</dbReference>
<feature type="transmembrane region" description="Helical" evidence="21">
    <location>
        <begin position="784"/>
        <end position="803"/>
    </location>
</feature>
<dbReference type="GO" id="GO:0007154">
    <property type="term" value="P:cell communication"/>
    <property type="evidence" value="ECO:0007669"/>
    <property type="project" value="InterPro"/>
</dbReference>
<dbReference type="SMART" id="SM00237">
    <property type="entry name" value="Calx_beta"/>
    <property type="match status" value="2"/>
</dbReference>
<keyword evidence="3" id="KW-0813">Transport</keyword>
<keyword evidence="5" id="KW-1003">Cell membrane</keyword>
<reference evidence="23 24" key="1">
    <citation type="submission" date="2020-06" db="EMBL/GenBank/DDBJ databases">
        <authorList>
            <person name="Li R."/>
            <person name="Bekaert M."/>
        </authorList>
    </citation>
    <scope>NUCLEOTIDE SEQUENCE [LARGE SCALE GENOMIC DNA]</scope>
    <source>
        <strain evidence="24">wild</strain>
    </source>
</reference>
<dbReference type="InterPro" id="IPR004836">
    <property type="entry name" value="Na_Ca_Ex"/>
</dbReference>
<gene>
    <name evidence="23" type="ORF">MCOR_45240</name>
</gene>
<keyword evidence="13 21" id="KW-1133">Transmembrane helix</keyword>
<dbReference type="GO" id="GO:0005516">
    <property type="term" value="F:calmodulin binding"/>
    <property type="evidence" value="ECO:0007669"/>
    <property type="project" value="UniProtKB-KW"/>
</dbReference>
<dbReference type="InterPro" id="IPR003644">
    <property type="entry name" value="Calx_beta"/>
</dbReference>
<evidence type="ECO:0000256" key="15">
    <source>
        <dbReference type="ARBA" id="ARBA00023065"/>
    </source>
</evidence>
<dbReference type="GO" id="GO:0042383">
    <property type="term" value="C:sarcolemma"/>
    <property type="evidence" value="ECO:0007669"/>
    <property type="project" value="TreeGrafter"/>
</dbReference>
<keyword evidence="16 21" id="KW-0472">Membrane</keyword>
<feature type="domain" description="Calx-beta" evidence="22">
    <location>
        <begin position="508"/>
        <end position="614"/>
    </location>
</feature>
<keyword evidence="12" id="KW-0112">Calmodulin-binding</keyword>
<dbReference type="AlphaFoldDB" id="A0A6J8DUD2"/>
<evidence type="ECO:0000256" key="13">
    <source>
        <dbReference type="ARBA" id="ARBA00022989"/>
    </source>
</evidence>
<accession>A0A6J8DUD2</accession>
<proteinExistence type="inferred from homology"/>
<evidence type="ECO:0000256" key="21">
    <source>
        <dbReference type="SAM" id="Phobius"/>
    </source>
</evidence>
<dbReference type="PANTHER" id="PTHR11878:SF70">
    <property type="entry name" value="CALX-BETA DOMAIN-CONTAINING PROTEIN"/>
    <property type="match status" value="1"/>
</dbReference>
<dbReference type="EMBL" id="CACVKT020007992">
    <property type="protein sequence ID" value="CAC5412238.1"/>
    <property type="molecule type" value="Genomic_DNA"/>
</dbReference>
<feature type="transmembrane region" description="Helical" evidence="21">
    <location>
        <begin position="140"/>
        <end position="161"/>
    </location>
</feature>
<feature type="transmembrane region" description="Helical" evidence="21">
    <location>
        <begin position="709"/>
        <end position="726"/>
    </location>
</feature>
<dbReference type="Pfam" id="PF03160">
    <property type="entry name" value="Calx-beta"/>
    <property type="match status" value="1"/>
</dbReference>
<evidence type="ECO:0000256" key="11">
    <source>
        <dbReference type="ARBA" id="ARBA00022837"/>
    </source>
</evidence>
<evidence type="ECO:0000313" key="24">
    <source>
        <dbReference type="Proteomes" id="UP000507470"/>
    </source>
</evidence>
<dbReference type="GO" id="GO:0005432">
    <property type="term" value="F:calcium:sodium antiporter activity"/>
    <property type="evidence" value="ECO:0007669"/>
    <property type="project" value="InterPro"/>
</dbReference>
<dbReference type="InterPro" id="IPR038081">
    <property type="entry name" value="CalX-like_sf"/>
</dbReference>
<dbReference type="InterPro" id="IPR004837">
    <property type="entry name" value="NaCa_Exmemb"/>
</dbReference>
<dbReference type="Gene3D" id="2.60.40.2030">
    <property type="match status" value="2"/>
</dbReference>
<evidence type="ECO:0000256" key="16">
    <source>
        <dbReference type="ARBA" id="ARBA00023136"/>
    </source>
</evidence>
<evidence type="ECO:0000256" key="8">
    <source>
        <dbReference type="ARBA" id="ARBA00022723"/>
    </source>
</evidence>
<keyword evidence="10" id="KW-0677">Repeat</keyword>
<dbReference type="PRINTS" id="PR01259">
    <property type="entry name" value="NACAEXCHNGR"/>
</dbReference>
<evidence type="ECO:0000256" key="19">
    <source>
        <dbReference type="ARBA" id="ARBA00033667"/>
    </source>
</evidence>
<feature type="transmembrane region" description="Helical" evidence="21">
    <location>
        <begin position="173"/>
        <end position="197"/>
    </location>
</feature>
<keyword evidence="11" id="KW-0106">Calcium</keyword>
<evidence type="ECO:0000256" key="5">
    <source>
        <dbReference type="ARBA" id="ARBA00022475"/>
    </source>
</evidence>
<keyword evidence="8" id="KW-0479">Metal-binding</keyword>
<evidence type="ECO:0000256" key="10">
    <source>
        <dbReference type="ARBA" id="ARBA00022737"/>
    </source>
</evidence>
<evidence type="ECO:0000256" key="17">
    <source>
        <dbReference type="ARBA" id="ARBA00023180"/>
    </source>
</evidence>
<evidence type="ECO:0000256" key="4">
    <source>
        <dbReference type="ARBA" id="ARBA00022449"/>
    </source>
</evidence>
<evidence type="ECO:0000259" key="22">
    <source>
        <dbReference type="SMART" id="SM00237"/>
    </source>
</evidence>
<dbReference type="GO" id="GO:0098703">
    <property type="term" value="P:calcium ion import across plasma membrane"/>
    <property type="evidence" value="ECO:0007669"/>
    <property type="project" value="TreeGrafter"/>
</dbReference>
<keyword evidence="4" id="KW-0050">Antiport</keyword>
<feature type="domain" description="Calx-beta" evidence="22">
    <location>
        <begin position="365"/>
        <end position="494"/>
    </location>
</feature>
<feature type="region of interest" description="Disordered" evidence="20">
    <location>
        <begin position="283"/>
        <end position="304"/>
    </location>
</feature>
<evidence type="ECO:0000256" key="1">
    <source>
        <dbReference type="ARBA" id="ARBA00004651"/>
    </source>
</evidence>
<feature type="transmembrane region" description="Helical" evidence="21">
    <location>
        <begin position="46"/>
        <end position="67"/>
    </location>
</feature>
<name>A0A6J8DUD2_MYTCO</name>
<evidence type="ECO:0000256" key="20">
    <source>
        <dbReference type="SAM" id="MobiDB-lite"/>
    </source>
</evidence>
<evidence type="ECO:0000256" key="12">
    <source>
        <dbReference type="ARBA" id="ARBA00022860"/>
    </source>
</evidence>
<keyword evidence="17" id="KW-0325">Glycoprotein</keyword>
<organism evidence="23 24">
    <name type="scientific">Mytilus coruscus</name>
    <name type="common">Sea mussel</name>
    <dbReference type="NCBI Taxonomy" id="42192"/>
    <lineage>
        <taxon>Eukaryota</taxon>
        <taxon>Metazoa</taxon>
        <taxon>Spiralia</taxon>
        <taxon>Lophotrochozoa</taxon>
        <taxon>Mollusca</taxon>
        <taxon>Bivalvia</taxon>
        <taxon>Autobranchia</taxon>
        <taxon>Pteriomorphia</taxon>
        <taxon>Mytilida</taxon>
        <taxon>Mytiloidea</taxon>
        <taxon>Mytilidae</taxon>
        <taxon>Mytilinae</taxon>
        <taxon>Mytilus</taxon>
    </lineage>
</organism>
<sequence length="1027" mass="113274">MVFEYQSHYDKGYVVEYLDSNDTSKRCEGFILLPAENLWHEGVRGFLYLLAMLYLFLGVAVASDIFMNSIEVMTSKKRTIKRVDPDNPEKVVTIEVLVWNETVANLTLMALGSSAPEILLAVIEQILVLGEDQGDSLGTFTIIGSAAFNLFVITSICIVSVPAPDVKFIKEFGVFLTTTFYSVFAYVWMLLVVQVISPGEIEWWEAWVTIAFMPLFVLHSYAQDSGWWCHKCCKGASVSDETGDKPAIRVFTHHARKGSITGHAVPGQELHMLEAAHRNKAHQLSDHTDTESIDSKHGVSKHGDTKVFARASKPARPLHSRAKFRHAVVSAMTGHKPTKRHGSAGKTRMSDIVSAVQGIQDVSKKGVMPSYDQLYGKFTFSSQVYEVLESKGLLEIDVLFHRKIPVGRSSGGLQIMGILNGQTVMMNETIVDQKFKDVSVEYETREGSAKAGSKFKYTSGTLKFAENEYKKTVTIPIIQDNQYTGNADFFILLKNPSSGAGIGDPSVGRVNIVDDDAPGEFQFKDSHVFAKDGKISVKIIREKGYDGKVTLEYSTHDVTAVGGESLKEKDYVAVDHSLIEFKHQEKSKTIDIKVNKEAKFEHGQGSKSFIVTIKNPSVGAKVGKTATVVCHINKESLDDRIAGVVADMEEEEDMTWGGQFYNAFTIGGEKDEEGNDIRPKWHEFLLHFLTFFWKVVGACIPPTKYLGAWPAFVLSLLYIGVLTLFIQQLAGLLGCVIGLETSVTGITLIALGTSLPDTFASRTAAKQDEHADAAIGNITGSNSVNVFLGLGLPWVLATMYGIHVDKPYKVKTGNLTVSVIIFCVLAVICIATLILRRKLVGGELGGKNAIVKWLTMSSLGNKISIWNKCTILDKILIIGASLNQYVLKFTVCITLDSSNSNGFRYDLNFLDKPKAPIRHKTDINSIQNILQIVVAECHKTDSKSSNDAIKSSKVFPPNYSGNDSGTLRVGYYSSNLVTFPETELVAPENHHLSRDQPHSQSEIQFIIKQDDSLIEESATVPKKWTGN</sequence>
<keyword evidence="6" id="KW-0109">Calcium transport</keyword>
<dbReference type="Gene3D" id="1.20.1420.30">
    <property type="entry name" value="NCX, central ion-binding region"/>
    <property type="match status" value="2"/>
</dbReference>
<dbReference type="GO" id="GO:0046872">
    <property type="term" value="F:metal ion binding"/>
    <property type="evidence" value="ECO:0007669"/>
    <property type="project" value="UniProtKB-KW"/>
</dbReference>
<keyword evidence="7 21" id="KW-0812">Transmembrane</keyword>
<dbReference type="GO" id="GO:0098794">
    <property type="term" value="C:postsynapse"/>
    <property type="evidence" value="ECO:0007669"/>
    <property type="project" value="TreeGrafter"/>
</dbReference>
<dbReference type="Proteomes" id="UP000507470">
    <property type="component" value="Unassembled WGS sequence"/>
</dbReference>
<dbReference type="PANTHER" id="PTHR11878">
    <property type="entry name" value="SODIUM/CALCIUM EXCHANGER"/>
    <property type="match status" value="1"/>
</dbReference>
<keyword evidence="24" id="KW-1185">Reference proteome</keyword>
<dbReference type="InterPro" id="IPR044880">
    <property type="entry name" value="NCX_ion-bd_dom_sf"/>
</dbReference>
<protein>
    <submittedName>
        <fullName evidence="23">SLC8A</fullName>
    </submittedName>
</protein>
<dbReference type="Pfam" id="PF01699">
    <property type="entry name" value="Na_Ca_ex"/>
    <property type="match status" value="2"/>
</dbReference>
<evidence type="ECO:0000256" key="2">
    <source>
        <dbReference type="ARBA" id="ARBA00007489"/>
    </source>
</evidence>
<dbReference type="GO" id="GO:0030424">
    <property type="term" value="C:axon"/>
    <property type="evidence" value="ECO:0007669"/>
    <property type="project" value="TreeGrafter"/>
</dbReference>
<evidence type="ECO:0000313" key="23">
    <source>
        <dbReference type="EMBL" id="CAC5412238.1"/>
    </source>
</evidence>